<evidence type="ECO:0000256" key="1">
    <source>
        <dbReference type="SAM" id="Phobius"/>
    </source>
</evidence>
<dbReference type="EMBL" id="JARQZJ010000075">
    <property type="protein sequence ID" value="KAK9882388.1"/>
    <property type="molecule type" value="Genomic_DNA"/>
</dbReference>
<comment type="caution">
    <text evidence="2">The sequence shown here is derived from an EMBL/GenBank/DDBJ whole genome shotgun (WGS) entry which is preliminary data.</text>
</comment>
<dbReference type="Proteomes" id="UP001431783">
    <property type="component" value="Unassembled WGS sequence"/>
</dbReference>
<gene>
    <name evidence="2" type="ORF">WA026_020911</name>
</gene>
<evidence type="ECO:0000313" key="2">
    <source>
        <dbReference type="EMBL" id="KAK9882388.1"/>
    </source>
</evidence>
<keyword evidence="3" id="KW-1185">Reference proteome</keyword>
<evidence type="ECO:0000313" key="3">
    <source>
        <dbReference type="Proteomes" id="UP001431783"/>
    </source>
</evidence>
<feature type="transmembrane region" description="Helical" evidence="1">
    <location>
        <begin position="315"/>
        <end position="341"/>
    </location>
</feature>
<dbReference type="AlphaFoldDB" id="A0AAW1UMG8"/>
<organism evidence="2 3">
    <name type="scientific">Henosepilachna vigintioctopunctata</name>
    <dbReference type="NCBI Taxonomy" id="420089"/>
    <lineage>
        <taxon>Eukaryota</taxon>
        <taxon>Metazoa</taxon>
        <taxon>Ecdysozoa</taxon>
        <taxon>Arthropoda</taxon>
        <taxon>Hexapoda</taxon>
        <taxon>Insecta</taxon>
        <taxon>Pterygota</taxon>
        <taxon>Neoptera</taxon>
        <taxon>Endopterygota</taxon>
        <taxon>Coleoptera</taxon>
        <taxon>Polyphaga</taxon>
        <taxon>Cucujiformia</taxon>
        <taxon>Coccinelloidea</taxon>
        <taxon>Coccinellidae</taxon>
        <taxon>Epilachninae</taxon>
        <taxon>Epilachnini</taxon>
        <taxon>Henosepilachna</taxon>
    </lineage>
</organism>
<protein>
    <submittedName>
        <fullName evidence="2">Uncharacterized protein</fullName>
    </submittedName>
</protein>
<sequence length="342" mass="39320">MLLLIIPENGAHCKTYGRESLNLANMICPFWCFVIVLICSYRASADMDLYPDSKYNLANAQFLDYDNAPLASKKWRNTNISPVQHESSNFKQSLEPEYEYGAPVEEKEAAQKNSLDGILQFLRKHSRGVDTTIRNYPQFHRQLPQIRPYGDADDYTDEENDRMEQKWFNDEIERNTEQILRKLQKSSRKKIVDYLKSINNDETAETTKAYEHDQRNEETANFAFVPPDPRYYETQSKTISAQESQPDIETISHDNIKPIHHNVSDGTNMQKTIEIPFRRDHTDISSTKKYFRHDPPSDFGDVVVKPNKDKNDITGVYIIAIVAGISAAATVGLIAIGIGWYK</sequence>
<keyword evidence="1" id="KW-0472">Membrane</keyword>
<proteinExistence type="predicted"/>
<reference evidence="2 3" key="1">
    <citation type="submission" date="2023-03" db="EMBL/GenBank/DDBJ databases">
        <title>Genome insight into feeding habits of ladybird beetles.</title>
        <authorList>
            <person name="Li H.-S."/>
            <person name="Huang Y.-H."/>
            <person name="Pang H."/>
        </authorList>
    </citation>
    <scope>NUCLEOTIDE SEQUENCE [LARGE SCALE GENOMIC DNA]</scope>
    <source>
        <strain evidence="2">SYSU_2023b</strain>
        <tissue evidence="2">Whole body</tissue>
    </source>
</reference>
<name>A0AAW1UMG8_9CUCU</name>
<keyword evidence="1" id="KW-0812">Transmembrane</keyword>
<keyword evidence="1" id="KW-1133">Transmembrane helix</keyword>
<accession>A0AAW1UMG8</accession>
<feature type="transmembrane region" description="Helical" evidence="1">
    <location>
        <begin position="20"/>
        <end position="41"/>
    </location>
</feature>